<dbReference type="PROSITE" id="PS50208">
    <property type="entry name" value="CASPASE_P20"/>
    <property type="match status" value="1"/>
</dbReference>
<evidence type="ECO:0000256" key="1">
    <source>
        <dbReference type="ARBA" id="ARBA00010134"/>
    </source>
</evidence>
<dbReference type="SUPFAM" id="SSF52129">
    <property type="entry name" value="Caspase-like"/>
    <property type="match status" value="1"/>
</dbReference>
<dbReference type="Gene3D" id="3.40.50.1460">
    <property type="match status" value="1"/>
</dbReference>
<feature type="domain" description="Caspase family p20" evidence="5">
    <location>
        <begin position="22"/>
        <end position="154"/>
    </location>
</feature>
<feature type="domain" description="Caspase family p10" evidence="4">
    <location>
        <begin position="191"/>
        <end position="267"/>
    </location>
</feature>
<dbReference type="PANTHER" id="PTHR22576">
    <property type="entry name" value="MUCOSA ASSOCIATED LYMPHOID TISSUE LYMPHOMA TRANSLOCATION PROTEIN 1/PARACASPASE"/>
    <property type="match status" value="1"/>
</dbReference>
<accession>E0WCW0</accession>
<evidence type="ECO:0000256" key="2">
    <source>
        <dbReference type="RuleBase" id="RU003971"/>
    </source>
</evidence>
<dbReference type="InterPro" id="IPR011600">
    <property type="entry name" value="Pept_C14_caspase"/>
</dbReference>
<reference evidence="6" key="1">
    <citation type="submission" date="2008-09" db="EMBL/GenBank/DDBJ databases">
        <title>Poriferan survivin, unveiling the phylogeny of a dual function.</title>
        <authorList>
            <person name="Luthringer B."/>
            <person name="Wiens M."/>
            <person name="Mueller W.E."/>
        </authorList>
    </citation>
    <scope>NUCLEOTIDE SEQUENCE</scope>
</reference>
<dbReference type="InterPro" id="IPR001309">
    <property type="entry name" value="Pept_C14_p20"/>
</dbReference>
<dbReference type="EMBL" id="FM210332">
    <property type="protein sequence ID" value="CAR65326.1"/>
    <property type="molecule type" value="mRNA"/>
</dbReference>
<dbReference type="InterPro" id="IPR052039">
    <property type="entry name" value="Caspase-related_regulators"/>
</dbReference>
<comment type="similarity">
    <text evidence="1 2">Belongs to the peptidase C14A family.</text>
</comment>
<evidence type="ECO:0000313" key="6">
    <source>
        <dbReference type="EMBL" id="CAR65326.1"/>
    </source>
</evidence>
<sequence>MKTESEVIMPSVITTIKSHPNARGLAIIVTNDYDSPEQELTPLRGTVCDGTNMTRAFKNLHFAVHAEHNIGIHMLQQLIRETTQFDAYHKLKNHKCVAFVFSGHGNSNHRLYTQDGNLVCIMDDIIKPFQPTTECPSMGALPKLFFFDACRGKNNMKGVYVPSGSVGKEGVIEPVLEPRGVRVMKKLVCPESNFLIAYSTMDSYRAWEKPGDGGVWLTKLSERIQSRGESIDDVLTNVNEKLADDLNVRMQQPEKLSTLNKVLYLHPDHDDPKPPDLAIRPLLGSISHPDSTISPVQPVTAQSASPTESVQSETGTVGETDYVALLATYYPNFHFKDQPCVYVHHDVHEHRLTYYRSVVLSHLQQVVGDSQKYFVNAHTSRNEAARDAMEKLNFKAQGASAECHMPTQRVQAGSHNSSIPEKPSGLFITARNVGAQGSSSYEEQLQIFFKKNKIKPAFEFYSHQSNDATRSSRYRCVVRYTIDGKPKKVDSGSYFLRKRDAKEQVAKLVLSKEETSRILSL</sequence>
<dbReference type="InterPro" id="IPR002138">
    <property type="entry name" value="Pept_C14_p10"/>
</dbReference>
<evidence type="ECO:0000256" key="3">
    <source>
        <dbReference type="SAM" id="MobiDB-lite"/>
    </source>
</evidence>
<name>E0WCW0_SUBDO</name>
<dbReference type="PROSITE" id="PS50207">
    <property type="entry name" value="CASPASE_P10"/>
    <property type="match status" value="1"/>
</dbReference>
<evidence type="ECO:0000259" key="4">
    <source>
        <dbReference type="PROSITE" id="PS50207"/>
    </source>
</evidence>
<dbReference type="PRINTS" id="PR00376">
    <property type="entry name" value="IL1BCENZYME"/>
</dbReference>
<feature type="region of interest" description="Disordered" evidence="3">
    <location>
        <begin position="294"/>
        <end position="315"/>
    </location>
</feature>
<keyword evidence="6" id="KW-0645">Protease</keyword>
<dbReference type="GO" id="GO:0004197">
    <property type="term" value="F:cysteine-type endopeptidase activity"/>
    <property type="evidence" value="ECO:0007669"/>
    <property type="project" value="InterPro"/>
</dbReference>
<dbReference type="AlphaFoldDB" id="E0WCW0"/>
<dbReference type="InterPro" id="IPR015917">
    <property type="entry name" value="Pept_C14A"/>
</dbReference>
<dbReference type="PANTHER" id="PTHR22576:SF41">
    <property type="entry name" value="CASPASE 14, APOPTOSIS-RELATED CYSTEINE PEPTIDASE"/>
    <property type="match status" value="1"/>
</dbReference>
<dbReference type="InterPro" id="IPR029030">
    <property type="entry name" value="Caspase-like_dom_sf"/>
</dbReference>
<protein>
    <submittedName>
        <fullName evidence="6">Caspase-like protease 2</fullName>
    </submittedName>
</protein>
<organism evidence="6">
    <name type="scientific">Suberites domuncula</name>
    <name type="common">Sponge</name>
    <dbReference type="NCBI Taxonomy" id="55567"/>
    <lineage>
        <taxon>Eukaryota</taxon>
        <taxon>Metazoa</taxon>
        <taxon>Porifera</taxon>
        <taxon>Demospongiae</taxon>
        <taxon>Heteroscleromorpha</taxon>
        <taxon>Suberitida</taxon>
        <taxon>Suberitidae</taxon>
        <taxon>Suberites</taxon>
    </lineage>
</organism>
<evidence type="ECO:0000259" key="5">
    <source>
        <dbReference type="PROSITE" id="PS50208"/>
    </source>
</evidence>
<dbReference type="SMART" id="SM00115">
    <property type="entry name" value="CASc"/>
    <property type="match status" value="1"/>
</dbReference>
<dbReference type="Pfam" id="PF00656">
    <property type="entry name" value="Peptidase_C14"/>
    <property type="match status" value="1"/>
</dbReference>
<keyword evidence="6" id="KW-0378">Hydrolase</keyword>
<proteinExistence type="evidence at transcript level"/>
<dbReference type="Gene3D" id="3.30.160.20">
    <property type="match status" value="1"/>
</dbReference>
<dbReference type="GO" id="GO:0006508">
    <property type="term" value="P:proteolysis"/>
    <property type="evidence" value="ECO:0007669"/>
    <property type="project" value="UniProtKB-KW"/>
</dbReference>
<gene>
    <name evidence="6" type="primary">casl2</name>
</gene>